<evidence type="ECO:0000313" key="1">
    <source>
        <dbReference type="EMBL" id="GIO47075.1"/>
    </source>
</evidence>
<dbReference type="RefSeq" id="WP_212977995.1">
    <property type="nucleotide sequence ID" value="NZ_AP025343.1"/>
</dbReference>
<accession>A0A919YDH5</accession>
<comment type="caution">
    <text evidence="1">The sequence shown here is derived from an EMBL/GenBank/DDBJ whole genome shotgun (WGS) entry which is preliminary data.</text>
</comment>
<name>A0A919YDH5_9BACL</name>
<dbReference type="EMBL" id="BORT01000006">
    <property type="protein sequence ID" value="GIO47075.1"/>
    <property type="molecule type" value="Genomic_DNA"/>
</dbReference>
<reference evidence="1 2" key="1">
    <citation type="submission" date="2021-03" db="EMBL/GenBank/DDBJ databases">
        <title>Antimicrobial resistance genes in bacteria isolated from Japanese honey, and their potential for conferring macrolide and lincosamide resistance in the American foulbrood pathogen Paenibacillus larvae.</title>
        <authorList>
            <person name="Okamoto M."/>
            <person name="Kumagai M."/>
            <person name="Kanamori H."/>
            <person name="Takamatsu D."/>
        </authorList>
    </citation>
    <scope>NUCLEOTIDE SEQUENCE [LARGE SCALE GENOMIC DNA]</scope>
    <source>
        <strain evidence="1 2">J34TS1</strain>
    </source>
</reference>
<evidence type="ECO:0000313" key="2">
    <source>
        <dbReference type="Proteomes" id="UP000682811"/>
    </source>
</evidence>
<organism evidence="1 2">
    <name type="scientific">Paenibacillus azoreducens</name>
    <dbReference type="NCBI Taxonomy" id="116718"/>
    <lineage>
        <taxon>Bacteria</taxon>
        <taxon>Bacillati</taxon>
        <taxon>Bacillota</taxon>
        <taxon>Bacilli</taxon>
        <taxon>Bacillales</taxon>
        <taxon>Paenibacillaceae</taxon>
        <taxon>Paenibacillus</taxon>
    </lineage>
</organism>
<protein>
    <submittedName>
        <fullName evidence="1">Uncharacterized protein</fullName>
    </submittedName>
</protein>
<proteinExistence type="predicted"/>
<dbReference type="AlphaFoldDB" id="A0A919YDH5"/>
<dbReference type="Proteomes" id="UP000682811">
    <property type="component" value="Unassembled WGS sequence"/>
</dbReference>
<keyword evidence="2" id="KW-1185">Reference proteome</keyword>
<gene>
    <name evidence="1" type="ORF">J34TS1_18400</name>
</gene>
<sequence length="179" mass="21132">MMDPKDVLIKILNEKKLVGTDKKAFVAGNSKVICFQDLPLYSVSQNAYYEGVDLNAKPGYISYKENARYVPFGLLFTKKTLWDKGARPVIYEDKRSFLEKLDSSEHWRVVHMDLSNPADLKDFTHEREWRLKTDEFTFEYEDVYILLDESFSYRYFVKHASEEIQNKIRGIIMLHPVIF</sequence>